<dbReference type="EMBL" id="CAJOBQ010000604">
    <property type="protein sequence ID" value="CAF4389128.1"/>
    <property type="molecule type" value="Genomic_DNA"/>
</dbReference>
<evidence type="ECO:0000256" key="1">
    <source>
        <dbReference type="SAM" id="MobiDB-lite"/>
    </source>
</evidence>
<evidence type="ECO:0000313" key="5">
    <source>
        <dbReference type="EMBL" id="CAF4389128.1"/>
    </source>
</evidence>
<sequence length="149" mass="15786">MADSIKQESEIVTDKVAGTEPEARHEASHGGDAVKDKTDENKFETGKESTKSSVEQDVKNFVEAVKEKAAGAFNFVAGGEGEGKGLVGTVKEKAAEAYHYVAEKVTEATHVVTGDSNKEVIKDSSQSSVTAAAVTDKPNEQVNEAETQK</sequence>
<evidence type="ECO:0000313" key="4">
    <source>
        <dbReference type="EMBL" id="CAF4171435.1"/>
    </source>
</evidence>
<protein>
    <submittedName>
        <fullName evidence="3">Uncharacterized protein</fullName>
    </submittedName>
</protein>
<feature type="region of interest" description="Disordered" evidence="1">
    <location>
        <begin position="121"/>
        <end position="149"/>
    </location>
</feature>
<comment type="caution">
    <text evidence="3">The sequence shown here is derived from an EMBL/GenBank/DDBJ whole genome shotgun (WGS) entry which is preliminary data.</text>
</comment>
<organism evidence="3 6">
    <name type="scientific">Rotaria socialis</name>
    <dbReference type="NCBI Taxonomy" id="392032"/>
    <lineage>
        <taxon>Eukaryota</taxon>
        <taxon>Metazoa</taxon>
        <taxon>Spiralia</taxon>
        <taxon>Gnathifera</taxon>
        <taxon>Rotifera</taxon>
        <taxon>Eurotatoria</taxon>
        <taxon>Bdelloidea</taxon>
        <taxon>Philodinida</taxon>
        <taxon>Philodinidae</taxon>
        <taxon>Rotaria</taxon>
    </lineage>
</organism>
<dbReference type="Proteomes" id="UP000663862">
    <property type="component" value="Unassembled WGS sequence"/>
</dbReference>
<feature type="compositionally biased region" description="Basic and acidic residues" evidence="1">
    <location>
        <begin position="21"/>
        <end position="55"/>
    </location>
</feature>
<gene>
    <name evidence="3" type="ORF">FME351_LOCUS19511</name>
    <name evidence="4" type="ORF">HFQ381_LOCUS5629</name>
    <name evidence="2" type="ORF">LUA448_LOCUS24558</name>
    <name evidence="5" type="ORF">TSG867_LOCUS12144</name>
</gene>
<accession>A0A818K520</accession>
<feature type="compositionally biased region" description="Low complexity" evidence="1">
    <location>
        <begin position="124"/>
        <end position="135"/>
    </location>
</feature>
<reference evidence="3" key="1">
    <citation type="submission" date="2021-02" db="EMBL/GenBank/DDBJ databases">
        <authorList>
            <person name="Nowell W R."/>
        </authorList>
    </citation>
    <scope>NUCLEOTIDE SEQUENCE</scope>
</reference>
<dbReference type="Proteomes" id="UP000663869">
    <property type="component" value="Unassembled WGS sequence"/>
</dbReference>
<name>A0A818K520_9BILA</name>
<dbReference type="AlphaFoldDB" id="A0A818K520"/>
<evidence type="ECO:0000313" key="2">
    <source>
        <dbReference type="EMBL" id="CAF3489432.1"/>
    </source>
</evidence>
<dbReference type="EMBL" id="CAJNYD010003257">
    <property type="protein sequence ID" value="CAF3489432.1"/>
    <property type="molecule type" value="Genomic_DNA"/>
</dbReference>
<proteinExistence type="predicted"/>
<dbReference type="Proteomes" id="UP000663833">
    <property type="component" value="Unassembled WGS sequence"/>
</dbReference>
<feature type="compositionally biased region" description="Polar residues" evidence="1">
    <location>
        <begin position="140"/>
        <end position="149"/>
    </location>
</feature>
<dbReference type="EMBL" id="CAJOBO010000239">
    <property type="protein sequence ID" value="CAF4171435.1"/>
    <property type="molecule type" value="Genomic_DNA"/>
</dbReference>
<dbReference type="Proteomes" id="UP000663851">
    <property type="component" value="Unassembled WGS sequence"/>
</dbReference>
<evidence type="ECO:0000313" key="3">
    <source>
        <dbReference type="EMBL" id="CAF3551673.1"/>
    </source>
</evidence>
<evidence type="ECO:0000313" key="6">
    <source>
        <dbReference type="Proteomes" id="UP000663869"/>
    </source>
</evidence>
<dbReference type="EMBL" id="CAJNYU010002424">
    <property type="protein sequence ID" value="CAF3551673.1"/>
    <property type="molecule type" value="Genomic_DNA"/>
</dbReference>
<feature type="compositionally biased region" description="Basic and acidic residues" evidence="1">
    <location>
        <begin position="1"/>
        <end position="13"/>
    </location>
</feature>
<feature type="region of interest" description="Disordered" evidence="1">
    <location>
        <begin position="1"/>
        <end position="55"/>
    </location>
</feature>